<sequence length="196" mass="22355">MKIKLLLFSLLLCTSLMAQDNIPTNEWQINTAILALEEAFRSEAKVYGYNANGDFVVLREGNNQYICLADDPKKDGFHVAAYHKDLDEFMARGRELKKQGKNFKEIFDTREEEVKSGKLKIPYGSTLIILRGDVNEETKQIENEKVRYVVYTPFATTESTGLPTKPRAGGHAWIMNPGTHRAHIMITPTYPEKEKE</sequence>
<protein>
    <submittedName>
        <fullName evidence="2">Uncharacterized protein</fullName>
    </submittedName>
</protein>
<dbReference type="EMBL" id="JAKKDU010000002">
    <property type="protein sequence ID" value="MCF7567158.1"/>
    <property type="molecule type" value="Genomic_DNA"/>
</dbReference>
<proteinExistence type="predicted"/>
<keyword evidence="1" id="KW-0732">Signal</keyword>
<gene>
    <name evidence="2" type="ORF">L3X37_02100</name>
</gene>
<reference evidence="2" key="1">
    <citation type="submission" date="2022-01" db="EMBL/GenBank/DDBJ databases">
        <title>Draft genome sequence of Sabulilitoribacter arenilitoris KCTC 52401.</title>
        <authorList>
            <person name="Oh J.-S."/>
        </authorList>
    </citation>
    <scope>NUCLEOTIDE SEQUENCE</scope>
    <source>
        <strain evidence="2">HMF6543</strain>
    </source>
</reference>
<dbReference type="RefSeq" id="WP_237238521.1">
    <property type="nucleotide sequence ID" value="NZ_JAKKDU010000002.1"/>
</dbReference>
<name>A0AAE3JJL9_9FLAO</name>
<dbReference type="AlphaFoldDB" id="A0AAE3JJL9"/>
<comment type="caution">
    <text evidence="2">The sequence shown here is derived from an EMBL/GenBank/DDBJ whole genome shotgun (WGS) entry which is preliminary data.</text>
</comment>
<evidence type="ECO:0000256" key="1">
    <source>
        <dbReference type="SAM" id="SignalP"/>
    </source>
</evidence>
<evidence type="ECO:0000313" key="3">
    <source>
        <dbReference type="Proteomes" id="UP001199795"/>
    </source>
</evidence>
<feature type="signal peptide" evidence="1">
    <location>
        <begin position="1"/>
        <end position="18"/>
    </location>
</feature>
<organism evidence="2 3">
    <name type="scientific">Wocania arenilitoris</name>
    <dbReference type="NCBI Taxonomy" id="2044858"/>
    <lineage>
        <taxon>Bacteria</taxon>
        <taxon>Pseudomonadati</taxon>
        <taxon>Bacteroidota</taxon>
        <taxon>Flavobacteriia</taxon>
        <taxon>Flavobacteriales</taxon>
        <taxon>Flavobacteriaceae</taxon>
        <taxon>Wocania</taxon>
    </lineage>
</organism>
<dbReference type="Proteomes" id="UP001199795">
    <property type="component" value="Unassembled WGS sequence"/>
</dbReference>
<evidence type="ECO:0000313" key="2">
    <source>
        <dbReference type="EMBL" id="MCF7567158.1"/>
    </source>
</evidence>
<keyword evidence="3" id="KW-1185">Reference proteome</keyword>
<feature type="chain" id="PRO_5042159892" evidence="1">
    <location>
        <begin position="19"/>
        <end position="196"/>
    </location>
</feature>
<accession>A0AAE3JJL9</accession>